<feature type="domain" description="SAP" evidence="4">
    <location>
        <begin position="6"/>
        <end position="40"/>
    </location>
</feature>
<dbReference type="InterPro" id="IPR013320">
    <property type="entry name" value="ConA-like_dom_sf"/>
</dbReference>
<accession>A0AA47N9D8</accession>
<evidence type="ECO:0000256" key="1">
    <source>
        <dbReference type="ARBA" id="ARBA00004123"/>
    </source>
</evidence>
<dbReference type="SUPFAM" id="SSF68906">
    <property type="entry name" value="SAP domain"/>
    <property type="match status" value="1"/>
</dbReference>
<comment type="subcellular location">
    <subcellularLocation>
        <location evidence="1">Nucleus</location>
    </subcellularLocation>
</comment>
<organism evidence="5 6">
    <name type="scientific">Merluccius polli</name>
    <name type="common">Benguela hake</name>
    <name type="synonym">Merluccius cadenati</name>
    <dbReference type="NCBI Taxonomy" id="89951"/>
    <lineage>
        <taxon>Eukaryota</taxon>
        <taxon>Metazoa</taxon>
        <taxon>Chordata</taxon>
        <taxon>Craniata</taxon>
        <taxon>Vertebrata</taxon>
        <taxon>Euteleostomi</taxon>
        <taxon>Actinopterygii</taxon>
        <taxon>Neopterygii</taxon>
        <taxon>Teleostei</taxon>
        <taxon>Neoteleostei</taxon>
        <taxon>Acanthomorphata</taxon>
        <taxon>Zeiogadaria</taxon>
        <taxon>Gadariae</taxon>
        <taxon>Gadiformes</taxon>
        <taxon>Gadoidei</taxon>
        <taxon>Merlucciidae</taxon>
        <taxon>Merluccius</taxon>
    </lineage>
</organism>
<feature type="compositionally biased region" description="Basic and acidic residues" evidence="3">
    <location>
        <begin position="52"/>
        <end position="74"/>
    </location>
</feature>
<keyword evidence="6" id="KW-1185">Reference proteome</keyword>
<dbReference type="GO" id="GO:0000380">
    <property type="term" value="P:alternative mRNA splicing, via spliceosome"/>
    <property type="evidence" value="ECO:0007669"/>
    <property type="project" value="TreeGrafter"/>
</dbReference>
<dbReference type="SUPFAM" id="SSF52540">
    <property type="entry name" value="P-loop containing nucleoside triphosphate hydrolases"/>
    <property type="match status" value="1"/>
</dbReference>
<dbReference type="GO" id="GO:1990904">
    <property type="term" value="C:ribonucleoprotein complex"/>
    <property type="evidence" value="ECO:0007669"/>
    <property type="project" value="UniProtKB-KW"/>
</dbReference>
<dbReference type="InterPro" id="IPR043136">
    <property type="entry name" value="B30.2/SPRY_sf"/>
</dbReference>
<feature type="region of interest" description="Disordered" evidence="3">
    <location>
        <begin position="49"/>
        <end position="194"/>
    </location>
</feature>
<dbReference type="InterPro" id="IPR035778">
    <property type="entry name" value="SPRY_hnRNP_U"/>
</dbReference>
<dbReference type="GO" id="GO:0003723">
    <property type="term" value="F:RNA binding"/>
    <property type="evidence" value="ECO:0007669"/>
    <property type="project" value="TreeGrafter"/>
</dbReference>
<name>A0AA47N9D8_MERPO</name>
<dbReference type="GO" id="GO:0005634">
    <property type="term" value="C:nucleus"/>
    <property type="evidence" value="ECO:0007669"/>
    <property type="project" value="UniProtKB-SubCell"/>
</dbReference>
<dbReference type="CDD" id="cd12884">
    <property type="entry name" value="SPRY_hnRNP"/>
    <property type="match status" value="1"/>
</dbReference>
<dbReference type="InterPro" id="IPR036361">
    <property type="entry name" value="SAP_dom_sf"/>
</dbReference>
<dbReference type="EMBL" id="JAOPHQ010000575">
    <property type="protein sequence ID" value="KAK0154249.1"/>
    <property type="molecule type" value="Genomic_DNA"/>
</dbReference>
<dbReference type="AlphaFoldDB" id="A0AA47N9D8"/>
<dbReference type="InterPro" id="IPR003877">
    <property type="entry name" value="SPRY_dom"/>
</dbReference>
<comment type="caution">
    <text evidence="5">The sequence shown here is derived from an EMBL/GenBank/DDBJ whole genome shotgun (WGS) entry which is preliminary data.</text>
</comment>
<gene>
    <name evidence="5" type="primary">Hnrnpul2</name>
    <name evidence="5" type="ORF">N1851_003682</name>
</gene>
<dbReference type="PANTHER" id="PTHR12381">
    <property type="entry name" value="HETEROGENEOUS NUCLEAR RIBONUCLEOPROTEIN U FAMILY MEMBER"/>
    <property type="match status" value="1"/>
</dbReference>
<protein>
    <submittedName>
        <fullName evidence="5">Heterogeneous nuclear ribonucleoprotein U-like protein 2</fullName>
    </submittedName>
</protein>
<dbReference type="SMART" id="SM00449">
    <property type="entry name" value="SPRY"/>
    <property type="match status" value="1"/>
</dbReference>
<keyword evidence="2" id="KW-0539">Nucleus</keyword>
<proteinExistence type="predicted"/>
<dbReference type="PROSITE" id="PS50800">
    <property type="entry name" value="SAP"/>
    <property type="match status" value="1"/>
</dbReference>
<evidence type="ECO:0000256" key="2">
    <source>
        <dbReference type="ARBA" id="ARBA00023242"/>
    </source>
</evidence>
<evidence type="ECO:0000313" key="5">
    <source>
        <dbReference type="EMBL" id="KAK0154249.1"/>
    </source>
</evidence>
<dbReference type="SMART" id="SM00513">
    <property type="entry name" value="SAP"/>
    <property type="match status" value="1"/>
</dbReference>
<dbReference type="InterPro" id="IPR027417">
    <property type="entry name" value="P-loop_NTPase"/>
</dbReference>
<sequence>MKLSEIKKCKVPELRAKLKELGLDPKGLKTELIGRLWSALEAGLQIDLQSNRTDRDHDTTTAPRAEDVATRHDTAAPPSPATEGDRVDVTSTSPAVATMTTPSLSTTLSLSTTQSTTTSKEYADTATQTDACSPTSTRPEGGSGPGPTAGRRDPLAEPRSAAAVRTPAPEKEEEDATARRTGPGVCEHSEYRWADSIQVPVSQDQEEGEGEDCAAMTGDSAAGSAGTMGRAFYEFKEEIRYKRAKFTPPSDQKEGEVVEEDDKRVRIDTYASDLHFEVDRDGSCGRPLFRDRFPLLWSGCRLTHGVQWGTRTCFEVRLEGQAHASAAATAGPAGETRRPESRSLRVGWAPDNCPLPLGEDELSYAYDGRGRKVSGGKAEEFGEPLSDGDIIGCYLVSDTDGTAEISFHKNGRPMGLAFRLSPSRLQGQALFPHVLCQGCSVRFHLDPGAGPWYPGPPGYTPLVALPVADRVHAPAGPSSRTECEVIMMVGLPGSGKSHWARILMEQHPEKQYQLLGTETLLASMIGVGQRERKLQQASLCLTELIKMAARKPGNYILDQPNVFLSARRHKLQLFGGYQRRLLAVVFPPMEEWRRRLGLQQAQDGERIPDTALLKLQVSYSLPEQQGEPFEELRYMELPQEEAQVLLHTYREEAQRLLPPVPKPQKKARIRNHRAFGQPPSQGNQWKRRYAGNDRFNRQAWGPQPIYRYAHQHGLSKGTELNIYLLTEENKKRNAICFCSHKTTV</sequence>
<dbReference type="Gene3D" id="2.60.120.920">
    <property type="match status" value="1"/>
</dbReference>
<feature type="compositionally biased region" description="Low complexity" evidence="3">
    <location>
        <begin position="98"/>
        <end position="119"/>
    </location>
</feature>
<dbReference type="PANTHER" id="PTHR12381:SF66">
    <property type="entry name" value="HETEROGENEOUS NUCLEAR RIBONUCLEOPROTEIN U-LIKE PROTEIN 2"/>
    <property type="match status" value="1"/>
</dbReference>
<dbReference type="Proteomes" id="UP001174136">
    <property type="component" value="Unassembled WGS sequence"/>
</dbReference>
<dbReference type="Pfam" id="PF13671">
    <property type="entry name" value="AAA_33"/>
    <property type="match status" value="1"/>
</dbReference>
<dbReference type="Pfam" id="PF00622">
    <property type="entry name" value="SPRY"/>
    <property type="match status" value="1"/>
</dbReference>
<dbReference type="Gene3D" id="3.40.50.300">
    <property type="entry name" value="P-loop containing nucleotide triphosphate hydrolases"/>
    <property type="match status" value="1"/>
</dbReference>
<dbReference type="Gene3D" id="1.10.720.30">
    <property type="entry name" value="SAP domain"/>
    <property type="match status" value="1"/>
</dbReference>
<dbReference type="Pfam" id="PF02037">
    <property type="entry name" value="SAP"/>
    <property type="match status" value="1"/>
</dbReference>
<keyword evidence="5" id="KW-0687">Ribonucleoprotein</keyword>
<feature type="compositionally biased region" description="Polar residues" evidence="3">
    <location>
        <begin position="125"/>
        <end position="138"/>
    </location>
</feature>
<evidence type="ECO:0000259" key="4">
    <source>
        <dbReference type="PROSITE" id="PS50800"/>
    </source>
</evidence>
<dbReference type="SUPFAM" id="SSF49899">
    <property type="entry name" value="Concanavalin A-like lectins/glucanases"/>
    <property type="match status" value="1"/>
</dbReference>
<evidence type="ECO:0000313" key="6">
    <source>
        <dbReference type="Proteomes" id="UP001174136"/>
    </source>
</evidence>
<dbReference type="InterPro" id="IPR003034">
    <property type="entry name" value="SAP_dom"/>
</dbReference>
<evidence type="ECO:0000256" key="3">
    <source>
        <dbReference type="SAM" id="MobiDB-lite"/>
    </source>
</evidence>
<reference evidence="5" key="1">
    <citation type="journal article" date="2023" name="Front. Mar. Sci.">
        <title>A new Merluccius polli reference genome to investigate the effects of global change in West African waters.</title>
        <authorList>
            <person name="Mateo J.L."/>
            <person name="Blanco-Fernandez C."/>
            <person name="Garcia-Vazquez E."/>
            <person name="Machado-Schiaffino G."/>
        </authorList>
    </citation>
    <scope>NUCLEOTIDE SEQUENCE</scope>
    <source>
        <strain evidence="5">C29</strain>
        <tissue evidence="5">Fin</tissue>
    </source>
</reference>